<feature type="domain" description="N-acetyltransferase" evidence="3">
    <location>
        <begin position="9"/>
        <end position="170"/>
    </location>
</feature>
<protein>
    <submittedName>
        <fullName evidence="4">N-acetyltransferase</fullName>
    </submittedName>
</protein>
<dbReference type="InterPro" id="IPR016181">
    <property type="entry name" value="Acyl_CoA_acyltransferase"/>
</dbReference>
<dbReference type="PROSITE" id="PS51186">
    <property type="entry name" value="GNAT"/>
    <property type="match status" value="1"/>
</dbReference>
<evidence type="ECO:0000256" key="1">
    <source>
        <dbReference type="ARBA" id="ARBA00022679"/>
    </source>
</evidence>
<dbReference type="SUPFAM" id="SSF55729">
    <property type="entry name" value="Acyl-CoA N-acyltransferases (Nat)"/>
    <property type="match status" value="1"/>
</dbReference>
<dbReference type="InterPro" id="IPR000182">
    <property type="entry name" value="GNAT_dom"/>
</dbReference>
<reference evidence="4" key="2">
    <citation type="submission" date="2020-09" db="EMBL/GenBank/DDBJ databases">
        <authorList>
            <person name="Sun Q."/>
            <person name="Ohkuma M."/>
        </authorList>
    </citation>
    <scope>NUCLEOTIDE SEQUENCE</scope>
    <source>
        <strain evidence="4">JCM 4234</strain>
    </source>
</reference>
<comment type="caution">
    <text evidence="4">The sequence shown here is derived from an EMBL/GenBank/DDBJ whole genome shotgun (WGS) entry which is preliminary data.</text>
</comment>
<accession>A0A918GP85</accession>
<evidence type="ECO:0000259" key="3">
    <source>
        <dbReference type="PROSITE" id="PS51186"/>
    </source>
</evidence>
<keyword evidence="5" id="KW-1185">Reference proteome</keyword>
<dbReference type="CDD" id="cd04301">
    <property type="entry name" value="NAT_SF"/>
    <property type="match status" value="1"/>
</dbReference>
<keyword evidence="1" id="KW-0808">Transferase</keyword>
<sequence length="176" mass="18449">MTEPPREPVRIRPLTGADWDAVVSLEHAAYAPLGLSEGRAALQSRAAASPGTCFVADVGGRPAGYLLALPYPALACPDLGRAGEPPGPPAGNLHLHDLVVAPGLRRRGLGRHLLRRLTGTARTRGDRRISLVAVGGSERYWSARGFTPHPDVTPSGGYGAGAVYMSRPVPDPHEAS</sequence>
<dbReference type="Pfam" id="PF00583">
    <property type="entry name" value="Acetyltransf_1"/>
    <property type="match status" value="1"/>
</dbReference>
<keyword evidence="2" id="KW-0012">Acyltransferase</keyword>
<gene>
    <name evidence="4" type="ORF">GCM10010238_40530</name>
</gene>
<evidence type="ECO:0000313" key="4">
    <source>
        <dbReference type="EMBL" id="GGS46658.1"/>
    </source>
</evidence>
<proteinExistence type="predicted"/>
<reference evidence="4" key="1">
    <citation type="journal article" date="2014" name="Int. J. Syst. Evol. Microbiol.">
        <title>Complete genome sequence of Corynebacterium casei LMG S-19264T (=DSM 44701T), isolated from a smear-ripened cheese.</title>
        <authorList>
            <consortium name="US DOE Joint Genome Institute (JGI-PGF)"/>
            <person name="Walter F."/>
            <person name="Albersmeier A."/>
            <person name="Kalinowski J."/>
            <person name="Ruckert C."/>
        </authorList>
    </citation>
    <scope>NUCLEOTIDE SEQUENCE</scope>
    <source>
        <strain evidence="4">JCM 4234</strain>
    </source>
</reference>
<evidence type="ECO:0000256" key="2">
    <source>
        <dbReference type="ARBA" id="ARBA00023315"/>
    </source>
</evidence>
<dbReference type="PANTHER" id="PTHR43877">
    <property type="entry name" value="AMINOALKYLPHOSPHONATE N-ACETYLTRANSFERASE-RELATED-RELATED"/>
    <property type="match status" value="1"/>
</dbReference>
<dbReference type="GO" id="GO:0016747">
    <property type="term" value="F:acyltransferase activity, transferring groups other than amino-acyl groups"/>
    <property type="evidence" value="ECO:0007669"/>
    <property type="project" value="InterPro"/>
</dbReference>
<dbReference type="Proteomes" id="UP000653493">
    <property type="component" value="Unassembled WGS sequence"/>
</dbReference>
<organism evidence="4 5">
    <name type="scientific">Streptomyces griseoviridis</name>
    <dbReference type="NCBI Taxonomy" id="45398"/>
    <lineage>
        <taxon>Bacteria</taxon>
        <taxon>Bacillati</taxon>
        <taxon>Actinomycetota</taxon>
        <taxon>Actinomycetes</taxon>
        <taxon>Kitasatosporales</taxon>
        <taxon>Streptomycetaceae</taxon>
        <taxon>Streptomyces</taxon>
    </lineage>
</organism>
<dbReference type="Gene3D" id="3.40.630.30">
    <property type="match status" value="1"/>
</dbReference>
<name>A0A918GP85_STRGD</name>
<dbReference type="InterPro" id="IPR050832">
    <property type="entry name" value="Bact_Acetyltransf"/>
</dbReference>
<dbReference type="EMBL" id="BMSL01000011">
    <property type="protein sequence ID" value="GGS46658.1"/>
    <property type="molecule type" value="Genomic_DNA"/>
</dbReference>
<evidence type="ECO:0000313" key="5">
    <source>
        <dbReference type="Proteomes" id="UP000653493"/>
    </source>
</evidence>
<dbReference type="AlphaFoldDB" id="A0A918GP85"/>